<accession>A0A7Y0EHN6</accession>
<dbReference type="AlphaFoldDB" id="A0A7Y0EHN6"/>
<protein>
    <submittedName>
        <fullName evidence="1">Uncharacterized protein</fullName>
    </submittedName>
</protein>
<dbReference type="EMBL" id="JABBNI010000025">
    <property type="protein sequence ID" value="NMM63658.1"/>
    <property type="molecule type" value="Genomic_DNA"/>
</dbReference>
<keyword evidence="2" id="KW-1185">Reference proteome</keyword>
<proteinExistence type="predicted"/>
<comment type="caution">
    <text evidence="1">The sequence shown here is derived from an EMBL/GenBank/DDBJ whole genome shotgun (WGS) entry which is preliminary data.</text>
</comment>
<sequence>MKLYYEDEIEKQNYSVFQFENTKVFISKELKIKGNVTIYRKLKLPFMEPIFGVKGVDFY</sequence>
<reference evidence="1 2" key="1">
    <citation type="submission" date="2020-06" db="EMBL/GenBank/DDBJ databases">
        <title>Complete Genome Sequence of Clostridium muelleri sp. nov. P21T, an Acid-Alcohol Producing Acetogen Isolated from Old Hay.</title>
        <authorList>
            <person name="Duncan K.E."/>
            <person name="Tanner R.S."/>
        </authorList>
    </citation>
    <scope>NUCLEOTIDE SEQUENCE [LARGE SCALE GENOMIC DNA]</scope>
    <source>
        <strain evidence="1 2">P21</strain>
    </source>
</reference>
<evidence type="ECO:0000313" key="1">
    <source>
        <dbReference type="EMBL" id="NMM63658.1"/>
    </source>
</evidence>
<dbReference type="Proteomes" id="UP000537131">
    <property type="component" value="Unassembled WGS sequence"/>
</dbReference>
<name>A0A7Y0EHN6_9CLOT</name>
<dbReference type="RefSeq" id="WP_169298250.1">
    <property type="nucleotide sequence ID" value="NZ_JABBNI010000025.1"/>
</dbReference>
<gene>
    <name evidence="1" type="ORF">HBE96_13440</name>
</gene>
<evidence type="ECO:0000313" key="2">
    <source>
        <dbReference type="Proteomes" id="UP000537131"/>
    </source>
</evidence>
<organism evidence="1 2">
    <name type="scientific">Clostridium muellerianum</name>
    <dbReference type="NCBI Taxonomy" id="2716538"/>
    <lineage>
        <taxon>Bacteria</taxon>
        <taxon>Bacillati</taxon>
        <taxon>Bacillota</taxon>
        <taxon>Clostridia</taxon>
        <taxon>Eubacteriales</taxon>
        <taxon>Clostridiaceae</taxon>
        <taxon>Clostridium</taxon>
    </lineage>
</organism>